<accession>G0UTC4</accession>
<dbReference type="GO" id="GO:0043596">
    <property type="term" value="C:nuclear replication fork"/>
    <property type="evidence" value="ECO:0007669"/>
    <property type="project" value="TreeGrafter"/>
</dbReference>
<dbReference type="SMART" id="SM01280">
    <property type="entry name" value="Mcm10"/>
    <property type="match status" value="1"/>
</dbReference>
<dbReference type="Gene3D" id="2.40.50.140">
    <property type="entry name" value="Nucleic acid-binding proteins"/>
    <property type="match status" value="1"/>
</dbReference>
<name>G0UTC4_TRYCI</name>
<dbReference type="VEuPathDB" id="TriTrypDB:TcIL3000_9_320"/>
<dbReference type="InterPro" id="IPR040184">
    <property type="entry name" value="Mcm10"/>
</dbReference>
<feature type="domain" description="Replication factor Mcm10 C-terminal" evidence="3">
    <location>
        <begin position="432"/>
        <end position="742"/>
    </location>
</feature>
<dbReference type="AlphaFoldDB" id="G0UTC4"/>
<reference evidence="4" key="1">
    <citation type="journal article" date="2012" name="Proc. Natl. Acad. Sci. U.S.A.">
        <title>Antigenic diversity is generated by distinct evolutionary mechanisms in African trypanosome species.</title>
        <authorList>
            <person name="Jackson A.P."/>
            <person name="Berry A."/>
            <person name="Aslett M."/>
            <person name="Allison H.C."/>
            <person name="Burton P."/>
            <person name="Vavrova-Anderson J."/>
            <person name="Brown R."/>
            <person name="Browne H."/>
            <person name="Corton N."/>
            <person name="Hauser H."/>
            <person name="Gamble J."/>
            <person name="Gilderthorp R."/>
            <person name="Marcello L."/>
            <person name="McQuillan J."/>
            <person name="Otto T.D."/>
            <person name="Quail M.A."/>
            <person name="Sanders M.J."/>
            <person name="van Tonder A."/>
            <person name="Ginger M.L."/>
            <person name="Field M.C."/>
            <person name="Barry J.D."/>
            <person name="Hertz-Fowler C."/>
            <person name="Berriman M."/>
        </authorList>
    </citation>
    <scope>NUCLEOTIDE SEQUENCE</scope>
    <source>
        <strain evidence="4">IL3000</strain>
    </source>
</reference>
<organism evidence="4">
    <name type="scientific">Trypanosoma congolense (strain IL3000)</name>
    <dbReference type="NCBI Taxonomy" id="1068625"/>
    <lineage>
        <taxon>Eukaryota</taxon>
        <taxon>Discoba</taxon>
        <taxon>Euglenozoa</taxon>
        <taxon>Kinetoplastea</taxon>
        <taxon>Metakinetoplastina</taxon>
        <taxon>Trypanosomatida</taxon>
        <taxon>Trypanosomatidae</taxon>
        <taxon>Trypanosoma</taxon>
        <taxon>Nannomonas</taxon>
    </lineage>
</organism>
<dbReference type="Pfam" id="PF09329">
    <property type="entry name" value="zf-primase"/>
    <property type="match status" value="1"/>
</dbReference>
<evidence type="ECO:0000313" key="4">
    <source>
        <dbReference type="EMBL" id="CCC92638.1"/>
    </source>
</evidence>
<protein>
    <recommendedName>
        <fullName evidence="2">Protein MCM10 homolog</fullName>
    </recommendedName>
</protein>
<evidence type="ECO:0000256" key="2">
    <source>
        <dbReference type="ARBA" id="ARBA00017770"/>
    </source>
</evidence>
<dbReference type="InterPro" id="IPR015408">
    <property type="entry name" value="Znf_Mcm10/DnaG"/>
</dbReference>
<dbReference type="InterPro" id="IPR012340">
    <property type="entry name" value="NA-bd_OB-fold"/>
</dbReference>
<proteinExistence type="inferred from homology"/>
<evidence type="ECO:0000256" key="1">
    <source>
        <dbReference type="ARBA" id="ARBA00009679"/>
    </source>
</evidence>
<dbReference type="EMBL" id="HE575322">
    <property type="protein sequence ID" value="CCC92638.1"/>
    <property type="molecule type" value="Genomic_DNA"/>
</dbReference>
<sequence length="746" mass="79716">MQSIGTDAASTEVKGTCTAALEQGGDVDGNDGSDDDLFVVFRKPSGKVATTEWRPVEPNVGTKGHFDHFSHDGGVSAPPALAPKVDGDNAFRTGLSVEPTSKNAVSTSAPFMNIVTTASNGTYAAAASEQSTQRNQSGLVVREPNSDIRVNRPTKACEQLPVVLVQYPFSLFGSLQRSLKSGNGQMSLPVTVVGTVINKTDPKKSGAGRTYGVVHLWNMRGPFVQPSDEVSILLCGTAFDTHYTKIVNGLVVAVSNLQKMKSQCDSKMITAGHGSSSNCGILKVTSSDSLRVLGYALDMGTCQSVQQRSGDRCNNVVNKRLSSYCSYHASNLRQVARGTDIGFGGKPPSSPSVNTRRAAGGISHANFAGVCPSGVAASSGSRRSLLHQQTGFLTVKGSSGLPVSSPASSDVVSAGNAYATVVAGAVLPVSTASQNVKRVLGSNSERGGAGSYTPADIGVGGQGRVVLRAAAAAEDAKELERTLRLALQSGQPGPKRPRDEDHLSEWSEVRAQFSPLPVSHDTSAFAPLKSFSGVDSVVRRRKNYGQRVVTRNSDGTRNAIVSAVERRLRSEGALSKYETSVALKEAKDGKEQKKYDVAGGVSAAPSPSLLARLADSRHSANDELVALDERNRIERLGERLLRQDKAIEALTGVTEQKVRAFYCRQCDRWYVRHNERCKLLQHIVEARDTEKHFVQCEHCNYKTSILGDVRPSKLLPRCPRCCAEAQWRMSNAAPETVLVVECQGEN</sequence>
<dbReference type="GO" id="GO:0003697">
    <property type="term" value="F:single-stranded DNA binding"/>
    <property type="evidence" value="ECO:0007669"/>
    <property type="project" value="InterPro"/>
</dbReference>
<gene>
    <name evidence="4" type="ORF">TCIL3000_9_320</name>
</gene>
<dbReference type="InterPro" id="IPR015411">
    <property type="entry name" value="Rep_factor_Mcm10_C"/>
</dbReference>
<dbReference type="GO" id="GO:0006270">
    <property type="term" value="P:DNA replication initiation"/>
    <property type="evidence" value="ECO:0007669"/>
    <property type="project" value="InterPro"/>
</dbReference>
<dbReference type="PANTHER" id="PTHR13454">
    <property type="entry name" value="PROTEIN MCM10 HOMOLOG"/>
    <property type="match status" value="1"/>
</dbReference>
<dbReference type="PANTHER" id="PTHR13454:SF11">
    <property type="entry name" value="PROTEIN MCM10 HOMOLOG"/>
    <property type="match status" value="1"/>
</dbReference>
<evidence type="ECO:0000259" key="3">
    <source>
        <dbReference type="SMART" id="SM01280"/>
    </source>
</evidence>
<comment type="similarity">
    <text evidence="1">Belongs to the MCM10 family.</text>
</comment>
<dbReference type="GO" id="GO:0003688">
    <property type="term" value="F:DNA replication origin binding"/>
    <property type="evidence" value="ECO:0007669"/>
    <property type="project" value="TreeGrafter"/>
</dbReference>